<sequence length="376" mass="40328">MACAKNPAALAAPAAAPVHHVFVIVLENEPYEVTFGDHSQAPYLAYRLPKLGALLSQYYSIGHDSLGNYIAMISGQAPNAATQSDCKIYDEFERTSPELDANGQMLGEGCIYPARVRTLADQLEAAGLSWKGYMEDMGADAAGESATCGHVAIGVEEHTQETSARDQYAAWHNPFVYFHSIIDNPTRCAQHVVDLGHLRQDLRHVETTSNFIFITPNRCHDGHDAPCRNGEPGGLISADTFLRQWVPRILAAPAFRRDGLLVVIFDEGVDAAACCGEQGLPNGPPPGIFGPGGGRIGAVLLSPFIKPGTVSATPYNHYSLLRTMEDIFGVTHLGYAASSSLRAFGDDIFTAPPETAANAPVRHAVASGRHGMPHNL</sequence>
<evidence type="ECO:0000313" key="3">
    <source>
        <dbReference type="Proteomes" id="UP000252387"/>
    </source>
</evidence>
<gene>
    <name evidence="2" type="ORF">DEO45_07225</name>
</gene>
<evidence type="ECO:0000256" key="1">
    <source>
        <dbReference type="ARBA" id="ARBA00022801"/>
    </source>
</evidence>
<dbReference type="PANTHER" id="PTHR31956:SF8">
    <property type="entry name" value="ACID PHOSPHATASE PHOA (AFU_ORTHOLOGUE AFUA_1G03570)"/>
    <property type="match status" value="1"/>
</dbReference>
<dbReference type="EMBL" id="QFWQ01000004">
    <property type="protein sequence ID" value="RCS30597.1"/>
    <property type="molecule type" value="Genomic_DNA"/>
</dbReference>
<dbReference type="GO" id="GO:0009395">
    <property type="term" value="P:phospholipid catabolic process"/>
    <property type="evidence" value="ECO:0007669"/>
    <property type="project" value="TreeGrafter"/>
</dbReference>
<dbReference type="PANTHER" id="PTHR31956">
    <property type="entry name" value="NON-SPECIFIC PHOSPHOLIPASE C4-RELATED"/>
    <property type="match status" value="1"/>
</dbReference>
<dbReference type="Gene3D" id="3.40.720.10">
    <property type="entry name" value="Alkaline Phosphatase, subunit A"/>
    <property type="match status" value="1"/>
</dbReference>
<reference evidence="2 3" key="1">
    <citation type="submission" date="2018-05" db="EMBL/GenBank/DDBJ databases">
        <title>Draft genome sequence of Rhodanobacter denitrificans Yn1 isolated from gold copper mine.</title>
        <authorList>
            <person name="Yang N."/>
            <person name="Mazhar H.S."/>
            <person name="Rensing C."/>
        </authorList>
    </citation>
    <scope>NUCLEOTIDE SEQUENCE [LARGE SCALE GENOMIC DNA]</scope>
    <source>
        <strain evidence="2 3">Yn1</strain>
    </source>
</reference>
<dbReference type="InterPro" id="IPR017850">
    <property type="entry name" value="Alkaline_phosphatase_core_sf"/>
</dbReference>
<name>A0A368KFI1_9GAMM</name>
<protein>
    <submittedName>
        <fullName evidence="2">Phosphoesterase</fullName>
    </submittedName>
</protein>
<comment type="caution">
    <text evidence="2">The sequence shown here is derived from an EMBL/GenBank/DDBJ whole genome shotgun (WGS) entry which is preliminary data.</text>
</comment>
<proteinExistence type="predicted"/>
<dbReference type="AlphaFoldDB" id="A0A368KFI1"/>
<dbReference type="InterPro" id="IPR007312">
    <property type="entry name" value="Phosphoesterase"/>
</dbReference>
<dbReference type="Pfam" id="PF04185">
    <property type="entry name" value="Phosphoesterase"/>
    <property type="match status" value="1"/>
</dbReference>
<dbReference type="GO" id="GO:0016788">
    <property type="term" value="F:hydrolase activity, acting on ester bonds"/>
    <property type="evidence" value="ECO:0007669"/>
    <property type="project" value="InterPro"/>
</dbReference>
<dbReference type="OrthoDB" id="9770871at2"/>
<accession>A0A368KFI1</accession>
<organism evidence="2 3">
    <name type="scientific">Rhodanobacter denitrificans</name>
    <dbReference type="NCBI Taxonomy" id="666685"/>
    <lineage>
        <taxon>Bacteria</taxon>
        <taxon>Pseudomonadati</taxon>
        <taxon>Pseudomonadota</taxon>
        <taxon>Gammaproteobacteria</taxon>
        <taxon>Lysobacterales</taxon>
        <taxon>Rhodanobacteraceae</taxon>
        <taxon>Rhodanobacter</taxon>
    </lineage>
</organism>
<evidence type="ECO:0000313" key="2">
    <source>
        <dbReference type="EMBL" id="RCS30597.1"/>
    </source>
</evidence>
<keyword evidence="1" id="KW-0378">Hydrolase</keyword>
<keyword evidence="3" id="KW-1185">Reference proteome</keyword>
<dbReference type="Proteomes" id="UP000252387">
    <property type="component" value="Unassembled WGS sequence"/>
</dbReference>